<dbReference type="Proteomes" id="UP000033202">
    <property type="component" value="Unassembled WGS sequence"/>
</dbReference>
<dbReference type="Pfam" id="PF20732">
    <property type="entry name" value="NamZ_C"/>
    <property type="match status" value="1"/>
</dbReference>
<dbReference type="AlphaFoldDB" id="A0A0E9MQG4"/>
<evidence type="ECO:0000259" key="2">
    <source>
        <dbReference type="Pfam" id="PF20732"/>
    </source>
</evidence>
<dbReference type="Gene3D" id="3.90.1150.140">
    <property type="match status" value="1"/>
</dbReference>
<organism evidence="3 4">
    <name type="scientific">Sphingomonas changbaiensis NBRC 104936</name>
    <dbReference type="NCBI Taxonomy" id="1219043"/>
    <lineage>
        <taxon>Bacteria</taxon>
        <taxon>Pseudomonadati</taxon>
        <taxon>Pseudomonadota</taxon>
        <taxon>Alphaproteobacteria</taxon>
        <taxon>Sphingomonadales</taxon>
        <taxon>Sphingomonadaceae</taxon>
        <taxon>Sphingomonas</taxon>
    </lineage>
</organism>
<dbReference type="Gene3D" id="3.40.50.12170">
    <property type="entry name" value="Uncharacterised protein PF07075, DUF1343"/>
    <property type="match status" value="1"/>
</dbReference>
<dbReference type="PANTHER" id="PTHR42915:SF1">
    <property type="entry name" value="PEPTIDOGLYCAN BETA-N-ACETYLMURAMIDASE NAMZ"/>
    <property type="match status" value="1"/>
</dbReference>
<dbReference type="InterPro" id="IPR008302">
    <property type="entry name" value="NamZ"/>
</dbReference>
<dbReference type="InterPro" id="IPR048503">
    <property type="entry name" value="NamZ_C"/>
</dbReference>
<dbReference type="PANTHER" id="PTHR42915">
    <property type="entry name" value="HYPOTHETICAL 460 KDA PROTEIN IN FEUA-SIGW INTERGENIC REGION [PRECURSOR]"/>
    <property type="match status" value="1"/>
</dbReference>
<dbReference type="EMBL" id="BBWU01000038">
    <property type="protein sequence ID" value="GAO39681.1"/>
    <property type="molecule type" value="Genomic_DNA"/>
</dbReference>
<comment type="caution">
    <text evidence="3">The sequence shown here is derived from an EMBL/GenBank/DDBJ whole genome shotgun (WGS) entry which is preliminary data.</text>
</comment>
<evidence type="ECO:0008006" key="5">
    <source>
        <dbReference type="Google" id="ProtNLM"/>
    </source>
</evidence>
<dbReference type="PIRSF" id="PIRSF016719">
    <property type="entry name" value="UCP016719"/>
    <property type="match status" value="1"/>
</dbReference>
<gene>
    <name evidence="3" type="ORF">SCH01S_38_00210</name>
</gene>
<evidence type="ECO:0000259" key="1">
    <source>
        <dbReference type="Pfam" id="PF07075"/>
    </source>
</evidence>
<feature type="domain" description="Peptidoglycan beta-N-acetylmuramidase NamZ N-terminal" evidence="1">
    <location>
        <begin position="35"/>
        <end position="239"/>
    </location>
</feature>
<feature type="domain" description="Peptidoglycan beta-N-acetylmuramidase NamZ C-terminal" evidence="2">
    <location>
        <begin position="244"/>
        <end position="411"/>
    </location>
</feature>
<name>A0A0E9MQG4_9SPHN</name>
<proteinExistence type="predicted"/>
<evidence type="ECO:0000313" key="3">
    <source>
        <dbReference type="EMBL" id="GAO39681.1"/>
    </source>
</evidence>
<sequence>MLCARTAATNRRMKIGIDRLLADPDLRAPLEGKRVALLAHPASVTADLTHSLDALVAAGVNVTAMFGPQHGVRGDLQDNMMESPDFTDPVYGIPVFSLYGEVRRPTGQSMHTFDVMLVDLQDLGCRIYTFITTLRYVLEAAAEHGKTVWVLDRPNPAGRPIEGLTLREGWESFVGAGPMPMRHGLTLGELGRWFIDRLKLDVDYKVIEMRGWRPGAEPGFGWPLEERVWINPSPNAPNINMARAYAGTVMLEGTTLSEGRGTTRPLELFGAPDIDAKAVIAEMRRLAPEWLDGCALREIWFEPTFHKHAKTLCNGVHIHAEGRFYDHQAFRPWRLQALGFKAIRGLYPDYPLWRDFPYEYEFGKLAIDVINGSPLLREWVDDAAAAPGDLDAITRPDEQAWEEARRPFLLY</sequence>
<keyword evidence="4" id="KW-1185">Reference proteome</keyword>
<accession>A0A0E9MQG4</accession>
<dbReference type="InterPro" id="IPR048502">
    <property type="entry name" value="NamZ_N"/>
</dbReference>
<evidence type="ECO:0000313" key="4">
    <source>
        <dbReference type="Proteomes" id="UP000033202"/>
    </source>
</evidence>
<protein>
    <recommendedName>
        <fullName evidence="5">DUF1343 domain-containing protein</fullName>
    </recommendedName>
</protein>
<dbReference type="STRING" id="1219043.SCH01S_38_00210"/>
<dbReference type="GO" id="GO:0033922">
    <property type="term" value="F:peptidoglycan beta-N-acetylmuramidase activity"/>
    <property type="evidence" value="ECO:0007669"/>
    <property type="project" value="InterPro"/>
</dbReference>
<reference evidence="3 4" key="1">
    <citation type="submission" date="2015-04" db="EMBL/GenBank/DDBJ databases">
        <title>Whole genome shotgun sequence of Sphingomonas changbaiensis NBRC 104936.</title>
        <authorList>
            <person name="Katano-Makiyama Y."/>
            <person name="Hosoyama A."/>
            <person name="Hashimoto M."/>
            <person name="Noguchi M."/>
            <person name="Tsuchikane K."/>
            <person name="Ohji S."/>
            <person name="Yamazoe A."/>
            <person name="Ichikawa N."/>
            <person name="Kimura A."/>
            <person name="Fujita N."/>
        </authorList>
    </citation>
    <scope>NUCLEOTIDE SEQUENCE [LARGE SCALE GENOMIC DNA]</scope>
    <source>
        <strain evidence="3 4">NBRC 104936</strain>
    </source>
</reference>
<dbReference type="Pfam" id="PF07075">
    <property type="entry name" value="NamZ_N"/>
    <property type="match status" value="1"/>
</dbReference>